<evidence type="ECO:0000256" key="1">
    <source>
        <dbReference type="SAM" id="Phobius"/>
    </source>
</evidence>
<sequence length="280" mass="33774">MKIRVKKDLKVDLSTLIRIERKGLLPRLIVHERFEKQVKWTLRILTIIGVASSLVSINEWYISFSLAILLLLIEQFFEKTVFEYTSFVIMPLPEFEIDHTQWLTNAFLIPHNGHNDQFCHIGPAFKDRDYAINFFTYLTNWNWESFIDDENVIVVSIILEPDSRYTMYIYSNPSKRQLDKIFKEDANRNNLSKYGKQQQQLFTQMIFWKTLVYHEDYFIHQFITKQPTDQKFYFMPAVLPKVPEGEIEYLFEYAIEKFQYRLKHRGNITNNDIEYYFKPQ</sequence>
<evidence type="ECO:0000313" key="3">
    <source>
        <dbReference type="Proteomes" id="UP000315908"/>
    </source>
</evidence>
<name>A0A562MGY8_9SPHI</name>
<comment type="caution">
    <text evidence="2">The sequence shown here is derived from an EMBL/GenBank/DDBJ whole genome shotgun (WGS) entry which is preliminary data.</text>
</comment>
<accession>A0A562MGY8</accession>
<feature type="transmembrane region" description="Helical" evidence="1">
    <location>
        <begin position="44"/>
        <end position="73"/>
    </location>
</feature>
<dbReference type="OrthoDB" id="1448982at2"/>
<dbReference type="AlphaFoldDB" id="A0A562MGY8"/>
<protein>
    <submittedName>
        <fullName evidence="2">Uncharacterized protein</fullName>
    </submittedName>
</protein>
<keyword evidence="1" id="KW-0812">Transmembrane</keyword>
<keyword evidence="1" id="KW-1133">Transmembrane helix</keyword>
<dbReference type="RefSeq" id="WP_145328356.1">
    <property type="nucleotide sequence ID" value="NZ_VLKR01000014.1"/>
</dbReference>
<dbReference type="Proteomes" id="UP000315908">
    <property type="component" value="Unassembled WGS sequence"/>
</dbReference>
<gene>
    <name evidence="2" type="ORF">IQ31_02905</name>
</gene>
<evidence type="ECO:0000313" key="2">
    <source>
        <dbReference type="EMBL" id="TWI19159.1"/>
    </source>
</evidence>
<dbReference type="EMBL" id="VLKR01000014">
    <property type="protein sequence ID" value="TWI19159.1"/>
    <property type="molecule type" value="Genomic_DNA"/>
</dbReference>
<reference evidence="2 3" key="1">
    <citation type="journal article" date="2015" name="Stand. Genomic Sci.">
        <title>Genomic Encyclopedia of Bacterial and Archaeal Type Strains, Phase III: the genomes of soil and plant-associated and newly described type strains.</title>
        <authorList>
            <person name="Whitman W.B."/>
            <person name="Woyke T."/>
            <person name="Klenk H.P."/>
            <person name="Zhou Y."/>
            <person name="Lilburn T.G."/>
            <person name="Beck B.J."/>
            <person name="De Vos P."/>
            <person name="Vandamme P."/>
            <person name="Eisen J.A."/>
            <person name="Garrity G."/>
            <person name="Hugenholtz P."/>
            <person name="Kyrpides N.C."/>
        </authorList>
    </citation>
    <scope>NUCLEOTIDE SEQUENCE [LARGE SCALE GENOMIC DNA]</scope>
    <source>
        <strain evidence="2 3">CGMCC 1.6855</strain>
    </source>
</reference>
<organism evidence="2 3">
    <name type="scientific">Sphingobacterium siyangense</name>
    <dbReference type="NCBI Taxonomy" id="459529"/>
    <lineage>
        <taxon>Bacteria</taxon>
        <taxon>Pseudomonadati</taxon>
        <taxon>Bacteroidota</taxon>
        <taxon>Sphingobacteriia</taxon>
        <taxon>Sphingobacteriales</taxon>
        <taxon>Sphingobacteriaceae</taxon>
        <taxon>Sphingobacterium</taxon>
    </lineage>
</organism>
<proteinExistence type="predicted"/>
<keyword evidence="1" id="KW-0472">Membrane</keyword>